<evidence type="ECO:0000256" key="1">
    <source>
        <dbReference type="SAM" id="MobiDB-lite"/>
    </source>
</evidence>
<name>A0A0E0K082_ORYPU</name>
<feature type="region of interest" description="Disordered" evidence="1">
    <location>
        <begin position="1"/>
        <end position="24"/>
    </location>
</feature>
<feature type="compositionally biased region" description="Basic residues" evidence="1">
    <location>
        <begin position="73"/>
        <end position="82"/>
    </location>
</feature>
<dbReference type="Proteomes" id="UP000026962">
    <property type="component" value="Chromosome 2"/>
</dbReference>
<reference evidence="2" key="2">
    <citation type="submission" date="2018-05" db="EMBL/GenBank/DDBJ databases">
        <title>OpunRS2 (Oryza punctata Reference Sequence Version 2).</title>
        <authorList>
            <person name="Zhang J."/>
            <person name="Kudrna D."/>
            <person name="Lee S."/>
            <person name="Talag J."/>
            <person name="Welchert J."/>
            <person name="Wing R.A."/>
        </authorList>
    </citation>
    <scope>NUCLEOTIDE SEQUENCE [LARGE SCALE GENOMIC DNA]</scope>
</reference>
<organism evidence="2">
    <name type="scientific">Oryza punctata</name>
    <name type="common">Red rice</name>
    <dbReference type="NCBI Taxonomy" id="4537"/>
    <lineage>
        <taxon>Eukaryota</taxon>
        <taxon>Viridiplantae</taxon>
        <taxon>Streptophyta</taxon>
        <taxon>Embryophyta</taxon>
        <taxon>Tracheophyta</taxon>
        <taxon>Spermatophyta</taxon>
        <taxon>Magnoliopsida</taxon>
        <taxon>Liliopsida</taxon>
        <taxon>Poales</taxon>
        <taxon>Poaceae</taxon>
        <taxon>BOP clade</taxon>
        <taxon>Oryzoideae</taxon>
        <taxon>Oryzeae</taxon>
        <taxon>Oryzinae</taxon>
        <taxon>Oryza</taxon>
    </lineage>
</organism>
<evidence type="ECO:0000313" key="2">
    <source>
        <dbReference type="EnsemblPlants" id="OPUNC02G16000.1"/>
    </source>
</evidence>
<dbReference type="HOGENOM" id="CLU_1157990_0_0_1"/>
<protein>
    <submittedName>
        <fullName evidence="2">Uncharacterized protein</fullName>
    </submittedName>
</protein>
<dbReference type="AlphaFoldDB" id="A0A0E0K082"/>
<feature type="compositionally biased region" description="Acidic residues" evidence="1">
    <location>
        <begin position="159"/>
        <end position="174"/>
    </location>
</feature>
<feature type="compositionally biased region" description="Acidic residues" evidence="1">
    <location>
        <begin position="86"/>
        <end position="98"/>
    </location>
</feature>
<dbReference type="Gramene" id="OPUNC02G16000.1">
    <property type="protein sequence ID" value="OPUNC02G16000.1"/>
    <property type="gene ID" value="OPUNC02G16000"/>
</dbReference>
<feature type="compositionally biased region" description="Basic and acidic residues" evidence="1">
    <location>
        <begin position="1"/>
        <end position="17"/>
    </location>
</feature>
<reference evidence="2" key="1">
    <citation type="submission" date="2015-04" db="UniProtKB">
        <authorList>
            <consortium name="EnsemblPlants"/>
        </authorList>
    </citation>
    <scope>IDENTIFICATION</scope>
</reference>
<dbReference type="EnsemblPlants" id="OPUNC02G16000.1">
    <property type="protein sequence ID" value="OPUNC02G16000.1"/>
    <property type="gene ID" value="OPUNC02G16000"/>
</dbReference>
<keyword evidence="3" id="KW-1185">Reference proteome</keyword>
<feature type="region of interest" description="Disordered" evidence="1">
    <location>
        <begin position="66"/>
        <end position="178"/>
    </location>
</feature>
<sequence>MSSTRDLARTRSEEEIKLSSTLSGRERTQLVTLFRLESRPTGGGKASIIGRWEPNHHAPATVLSCSLSQSTKRGSRAAQRRHAAVEEEGGLPAEEEERESGARQRRPPLPRLASPRRSVREHIVGEGEGLSGEGTRASLAGRLEKHRRTLLHRPGEGELVGEEGEEEAATEEEQAPAKVKNQKVIPIHCLYCCLYAMEIGICCVAGKLVAKQWTAEDEAADNELRRGVWMMEDTAAVDEL</sequence>
<proteinExistence type="predicted"/>
<accession>A0A0E0K082</accession>
<evidence type="ECO:0000313" key="3">
    <source>
        <dbReference type="Proteomes" id="UP000026962"/>
    </source>
</evidence>